<proteinExistence type="predicted"/>
<name>A0A0F7SHF6_PHARH</name>
<dbReference type="EMBL" id="LN483249">
    <property type="protein sequence ID" value="CDZ97810.1"/>
    <property type="molecule type" value="Genomic_DNA"/>
</dbReference>
<reference evidence="1" key="1">
    <citation type="submission" date="2014-08" db="EMBL/GenBank/DDBJ databases">
        <authorList>
            <person name="Sharma Rahul"/>
            <person name="Thines Marco"/>
        </authorList>
    </citation>
    <scope>NUCLEOTIDE SEQUENCE</scope>
</reference>
<accession>A0A0F7SHF6</accession>
<dbReference type="AlphaFoldDB" id="A0A0F7SHF6"/>
<protein>
    <submittedName>
        <fullName evidence="1">Uncharacterized protein</fullName>
    </submittedName>
</protein>
<organism evidence="1">
    <name type="scientific">Phaffia rhodozyma</name>
    <name type="common">Yeast</name>
    <name type="synonym">Xanthophyllomyces dendrorhous</name>
    <dbReference type="NCBI Taxonomy" id="264483"/>
    <lineage>
        <taxon>Eukaryota</taxon>
        <taxon>Fungi</taxon>
        <taxon>Dikarya</taxon>
        <taxon>Basidiomycota</taxon>
        <taxon>Agaricomycotina</taxon>
        <taxon>Tremellomycetes</taxon>
        <taxon>Cystofilobasidiales</taxon>
        <taxon>Mrakiaceae</taxon>
        <taxon>Phaffia</taxon>
    </lineage>
</organism>
<sequence>MSNCVSLLGGDLYDRSPQRNVLSLNCKVCQRFDSMSDRVYERGRLGSARIESVMICFRDNETSSRAFWVRGSRSSNRESDVSWVEARTGCRPEDAERLNRLLEYQGEVVMNSMRLDYI</sequence>
<evidence type="ECO:0000313" key="1">
    <source>
        <dbReference type="EMBL" id="CDZ97810.1"/>
    </source>
</evidence>